<proteinExistence type="predicted"/>
<evidence type="ECO:0008006" key="4">
    <source>
        <dbReference type="Google" id="ProtNLM"/>
    </source>
</evidence>
<dbReference type="EMBL" id="JAQQWI010000014">
    <property type="protein sequence ID" value="KAK8013203.1"/>
    <property type="molecule type" value="Genomic_DNA"/>
</dbReference>
<evidence type="ECO:0000313" key="3">
    <source>
        <dbReference type="Proteomes" id="UP001396898"/>
    </source>
</evidence>
<feature type="region of interest" description="Disordered" evidence="1">
    <location>
        <begin position="548"/>
        <end position="599"/>
    </location>
</feature>
<dbReference type="Proteomes" id="UP001396898">
    <property type="component" value="Unassembled WGS sequence"/>
</dbReference>
<protein>
    <recommendedName>
        <fullName evidence="4">C2H2-type domain-containing protein</fullName>
    </recommendedName>
</protein>
<gene>
    <name evidence="2" type="ORF">PG991_009474</name>
</gene>
<name>A0ABR1RJ39_9PEZI</name>
<feature type="region of interest" description="Disordered" evidence="1">
    <location>
        <begin position="63"/>
        <end position="82"/>
    </location>
</feature>
<keyword evidence="3" id="KW-1185">Reference proteome</keyword>
<comment type="caution">
    <text evidence="2">The sequence shown here is derived from an EMBL/GenBank/DDBJ whole genome shotgun (WGS) entry which is preliminary data.</text>
</comment>
<organism evidence="2 3">
    <name type="scientific">Apiospora marii</name>
    <dbReference type="NCBI Taxonomy" id="335849"/>
    <lineage>
        <taxon>Eukaryota</taxon>
        <taxon>Fungi</taxon>
        <taxon>Dikarya</taxon>
        <taxon>Ascomycota</taxon>
        <taxon>Pezizomycotina</taxon>
        <taxon>Sordariomycetes</taxon>
        <taxon>Xylariomycetidae</taxon>
        <taxon>Amphisphaeriales</taxon>
        <taxon>Apiosporaceae</taxon>
        <taxon>Apiospora</taxon>
    </lineage>
</organism>
<sequence length="599" mass="67211">MSHNNPDLDAPPWTGDMPRQLAYFLAKMTQRLDENTQDPTANARQPSSLRDWLSHYLNDRSLPPPSSSLESPQTPAPKFNDIPAGASLDQIEQILIDDASDLQGYRYYVLKPFRDKLIESWDMYYPWLQVWRGRVRAAAADAQARGLLDNSYELMQRLRLRDPSVSDLNKCKISYETGFGKEYFTFTGIENHPEKKPSDESSIDQEVYDDASEYQVDGDYSSAILSGIRTHRHSQGEDIADLEVGDSSQDFVLDSHVTSSLVEVVDFLSQRGNVEANVYDCINTILGRESPPNLPVLPQPSRGELGMLLEYAAISDLEFDTSTACSRPITLAEALGSKLWVSKTRSGLFCVQCPCPPIPSPLLPSGNSGATHDLLPRHFHIDPLVGDFGLRHFKAKHKYHYRIKSCEKPLADYGRKDNDPTDLTIACHNFAIRLWFSHLVSESGTFLQHPLPDGDDQQDSASLVTKSITASCLSTKGYYQFPLGRDSTQRYVLICTHPDCNWIFNKDPFKMKRAVHHFLRHYGQNLSDGQILRQFVFRVIDDMPNEYGAGSPQNVHGTNPPAVSIEDAGSVQRGRSDESSFAREGTSAQSDMSYCKEVS</sequence>
<reference evidence="2 3" key="1">
    <citation type="submission" date="2023-01" db="EMBL/GenBank/DDBJ databases">
        <title>Analysis of 21 Apiospora genomes using comparative genomics revels a genus with tremendous synthesis potential of carbohydrate active enzymes and secondary metabolites.</title>
        <authorList>
            <person name="Sorensen T."/>
        </authorList>
    </citation>
    <scope>NUCLEOTIDE SEQUENCE [LARGE SCALE GENOMIC DNA]</scope>
    <source>
        <strain evidence="2 3">CBS 20057</strain>
    </source>
</reference>
<accession>A0ABR1RJ39</accession>
<evidence type="ECO:0000313" key="2">
    <source>
        <dbReference type="EMBL" id="KAK8013203.1"/>
    </source>
</evidence>
<evidence type="ECO:0000256" key="1">
    <source>
        <dbReference type="SAM" id="MobiDB-lite"/>
    </source>
</evidence>